<sequence length="431" mass="49282">MKIVKVIHGYPMLYNAGSEVYSQTICHGLAKRGHEVHVFTREEDSFQPDGAMRISHDADVPDITLHLVNNSRMRDRYRLDIVDQRFAELLDQLQPDLVHIGHLNHLSTSLVFEAKKRHIPIVYTLHDYWLMCPRGQFMQMHSADDNLWAACDGQEDKKCATQCYARYFSGSEQEKAEDLAYWENWVKRRMAHVRDVVEQVDLFISPANYLKQRYEQDFGLPKEKSIYLDYGFDRTRMIGRVRRSDEPFTFGYIGTHIPAKGIHQLIEGFGMLKGEAKLRIWGRDRGQDSRALRAIASSLPGNKANAIEWMPEYKNQSIAVDVFSNTDAIVVPSVWVENSPLVIHEAQQAKVPVITADVGGMGEYVHHEVNGLTYQHRNTADLAKQMQRLLDDPALASQLGLRGYPFSDDGQIPDIDQHILDLEACYARVIG</sequence>
<keyword evidence="4" id="KW-1185">Reference proteome</keyword>
<comment type="caution">
    <text evidence="3">The sequence shown here is derived from an EMBL/GenBank/DDBJ whole genome shotgun (WGS) entry which is preliminary data.</text>
</comment>
<dbReference type="AlphaFoldDB" id="A0A370U7N3"/>
<name>A0A370U7N3_9GAMM</name>
<organism evidence="3 4">
    <name type="scientific">Marinomonas piezotolerans</name>
    <dbReference type="NCBI Taxonomy" id="2213058"/>
    <lineage>
        <taxon>Bacteria</taxon>
        <taxon>Pseudomonadati</taxon>
        <taxon>Pseudomonadota</taxon>
        <taxon>Gammaproteobacteria</taxon>
        <taxon>Oceanospirillales</taxon>
        <taxon>Oceanospirillaceae</taxon>
        <taxon>Marinomonas</taxon>
    </lineage>
</organism>
<evidence type="ECO:0000313" key="3">
    <source>
        <dbReference type="EMBL" id="RDL43763.1"/>
    </source>
</evidence>
<keyword evidence="3" id="KW-0808">Transferase</keyword>
<dbReference type="GO" id="GO:0016757">
    <property type="term" value="F:glycosyltransferase activity"/>
    <property type="evidence" value="ECO:0007669"/>
    <property type="project" value="InterPro"/>
</dbReference>
<evidence type="ECO:0000259" key="2">
    <source>
        <dbReference type="Pfam" id="PF13439"/>
    </source>
</evidence>
<dbReference type="Pfam" id="PF13439">
    <property type="entry name" value="Glyco_transf_4"/>
    <property type="match status" value="1"/>
</dbReference>
<dbReference type="EMBL" id="QKRA01000006">
    <property type="protein sequence ID" value="RDL43763.1"/>
    <property type="molecule type" value="Genomic_DNA"/>
</dbReference>
<dbReference type="GO" id="GO:1901135">
    <property type="term" value="P:carbohydrate derivative metabolic process"/>
    <property type="evidence" value="ECO:0007669"/>
    <property type="project" value="UniProtKB-ARBA"/>
</dbReference>
<dbReference type="Proteomes" id="UP000254326">
    <property type="component" value="Unassembled WGS sequence"/>
</dbReference>
<gene>
    <name evidence="3" type="ORF">DN730_13530</name>
</gene>
<dbReference type="PANTHER" id="PTHR12526:SF635">
    <property type="entry name" value="GLYCOSYL TRANSFERASE GROUP 1"/>
    <property type="match status" value="1"/>
</dbReference>
<dbReference type="SUPFAM" id="SSF53756">
    <property type="entry name" value="UDP-Glycosyltransferase/glycogen phosphorylase"/>
    <property type="match status" value="1"/>
</dbReference>
<dbReference type="Gene3D" id="3.40.50.2000">
    <property type="entry name" value="Glycogen Phosphorylase B"/>
    <property type="match status" value="2"/>
</dbReference>
<dbReference type="InterPro" id="IPR001296">
    <property type="entry name" value="Glyco_trans_1"/>
</dbReference>
<evidence type="ECO:0000313" key="4">
    <source>
        <dbReference type="Proteomes" id="UP000254326"/>
    </source>
</evidence>
<dbReference type="PANTHER" id="PTHR12526">
    <property type="entry name" value="GLYCOSYLTRANSFERASE"/>
    <property type="match status" value="1"/>
</dbReference>
<dbReference type="Pfam" id="PF00534">
    <property type="entry name" value="Glycos_transf_1"/>
    <property type="match status" value="1"/>
</dbReference>
<reference evidence="3 4" key="1">
    <citation type="submission" date="2018-06" db="EMBL/GenBank/DDBJ databases">
        <title>Marinomonas sp. YLB-05 draft genome sequence.</title>
        <authorList>
            <person name="Yu L."/>
            <person name="Tang X."/>
        </authorList>
    </citation>
    <scope>NUCLEOTIDE SEQUENCE [LARGE SCALE GENOMIC DNA]</scope>
    <source>
        <strain evidence="3 4">YLB-05</strain>
    </source>
</reference>
<dbReference type="OrthoDB" id="9802525at2"/>
<protein>
    <submittedName>
        <fullName evidence="3">Glycosyl transferase family 1</fullName>
    </submittedName>
</protein>
<dbReference type="InterPro" id="IPR028098">
    <property type="entry name" value="Glyco_trans_4-like_N"/>
</dbReference>
<accession>A0A370U7N3</accession>
<dbReference type="RefSeq" id="WP_115468681.1">
    <property type="nucleotide sequence ID" value="NZ_QKRA01000006.1"/>
</dbReference>
<evidence type="ECO:0000259" key="1">
    <source>
        <dbReference type="Pfam" id="PF00534"/>
    </source>
</evidence>
<proteinExistence type="predicted"/>
<feature type="domain" description="Glycosyltransferase subfamily 4-like N-terminal" evidence="2">
    <location>
        <begin position="17"/>
        <end position="228"/>
    </location>
</feature>
<feature type="domain" description="Glycosyl transferase family 1" evidence="1">
    <location>
        <begin position="240"/>
        <end position="400"/>
    </location>
</feature>